<reference evidence="2" key="1">
    <citation type="submission" date="2020-06" db="EMBL/GenBank/DDBJ databases">
        <authorList>
            <person name="Li T."/>
            <person name="Hu X."/>
            <person name="Zhang T."/>
            <person name="Song X."/>
            <person name="Zhang H."/>
            <person name="Dai N."/>
            <person name="Sheng W."/>
            <person name="Hou X."/>
            <person name="Wei L."/>
        </authorList>
    </citation>
    <scope>NUCLEOTIDE SEQUENCE</scope>
    <source>
        <strain evidence="2">G01</strain>
        <tissue evidence="2">Leaf</tissue>
    </source>
</reference>
<sequence>MKKYLQRFYAAALEVPSATQEVKASAFSQGFLDGDFFKSLAKKFVSKFDALLTRVAKYINMEDAQAAKKESRREKRKEEKEETPNRGSGQEVPLPTESEHSIHSTRTNHPGPYGYRRKRPIGSTQVMEGRTPPSQI</sequence>
<evidence type="ECO:0000256" key="1">
    <source>
        <dbReference type="SAM" id="MobiDB-lite"/>
    </source>
</evidence>
<accession>A0AAW2KNG0</accession>
<proteinExistence type="predicted"/>
<feature type="region of interest" description="Disordered" evidence="1">
    <location>
        <begin position="62"/>
        <end position="136"/>
    </location>
</feature>
<feature type="compositionally biased region" description="Polar residues" evidence="1">
    <location>
        <begin position="122"/>
        <end position="136"/>
    </location>
</feature>
<gene>
    <name evidence="2" type="ORF">Sangu_2989100</name>
</gene>
<protein>
    <submittedName>
        <fullName evidence="2">Uncharacterized protein</fullName>
    </submittedName>
</protein>
<reference evidence="2" key="2">
    <citation type="journal article" date="2024" name="Plant">
        <title>Genomic evolution and insights into agronomic trait innovations of Sesamum species.</title>
        <authorList>
            <person name="Miao H."/>
            <person name="Wang L."/>
            <person name="Qu L."/>
            <person name="Liu H."/>
            <person name="Sun Y."/>
            <person name="Le M."/>
            <person name="Wang Q."/>
            <person name="Wei S."/>
            <person name="Zheng Y."/>
            <person name="Lin W."/>
            <person name="Duan Y."/>
            <person name="Cao H."/>
            <person name="Xiong S."/>
            <person name="Wang X."/>
            <person name="Wei L."/>
            <person name="Li C."/>
            <person name="Ma Q."/>
            <person name="Ju M."/>
            <person name="Zhao R."/>
            <person name="Li G."/>
            <person name="Mu C."/>
            <person name="Tian Q."/>
            <person name="Mei H."/>
            <person name="Zhang T."/>
            <person name="Gao T."/>
            <person name="Zhang H."/>
        </authorList>
    </citation>
    <scope>NUCLEOTIDE SEQUENCE</scope>
    <source>
        <strain evidence="2">G01</strain>
    </source>
</reference>
<comment type="caution">
    <text evidence="2">The sequence shown here is derived from an EMBL/GenBank/DDBJ whole genome shotgun (WGS) entry which is preliminary data.</text>
</comment>
<dbReference type="EMBL" id="JACGWK010000020">
    <property type="protein sequence ID" value="KAL0308194.1"/>
    <property type="molecule type" value="Genomic_DNA"/>
</dbReference>
<feature type="compositionally biased region" description="Basic and acidic residues" evidence="1">
    <location>
        <begin position="65"/>
        <end position="84"/>
    </location>
</feature>
<name>A0AAW2KNG0_9LAMI</name>
<dbReference type="AlphaFoldDB" id="A0AAW2KNG0"/>
<organism evidence="2">
    <name type="scientific">Sesamum angustifolium</name>
    <dbReference type="NCBI Taxonomy" id="2727405"/>
    <lineage>
        <taxon>Eukaryota</taxon>
        <taxon>Viridiplantae</taxon>
        <taxon>Streptophyta</taxon>
        <taxon>Embryophyta</taxon>
        <taxon>Tracheophyta</taxon>
        <taxon>Spermatophyta</taxon>
        <taxon>Magnoliopsida</taxon>
        <taxon>eudicotyledons</taxon>
        <taxon>Gunneridae</taxon>
        <taxon>Pentapetalae</taxon>
        <taxon>asterids</taxon>
        <taxon>lamiids</taxon>
        <taxon>Lamiales</taxon>
        <taxon>Pedaliaceae</taxon>
        <taxon>Sesamum</taxon>
    </lineage>
</organism>
<evidence type="ECO:0000313" key="2">
    <source>
        <dbReference type="EMBL" id="KAL0308194.1"/>
    </source>
</evidence>